<organism evidence="1">
    <name type="scientific">Leafy-liverwort associated tymo-like virus</name>
    <dbReference type="NCBI Taxonomy" id="2933176"/>
    <lineage>
        <taxon>Viruses</taxon>
        <taxon>Riboviria</taxon>
        <taxon>Orthornavirae</taxon>
        <taxon>Kitrinoviricota</taxon>
        <taxon>Alsuviricetes</taxon>
        <taxon>Tymovirales</taxon>
    </lineage>
</organism>
<evidence type="ECO:0000313" key="1">
    <source>
        <dbReference type="EMBL" id="CAI5383878.1"/>
    </source>
</evidence>
<protein>
    <submittedName>
        <fullName evidence="1">Uncharacterized protein</fullName>
    </submittedName>
</protein>
<name>A0A9C7GWM8_9VIRU</name>
<accession>A0A9C7GWM8</accession>
<proteinExistence type="predicted"/>
<reference evidence="1" key="1">
    <citation type="submission" date="2022-11" db="EMBL/GenBank/DDBJ databases">
        <authorList>
            <person name="Mifsud CO J."/>
            <person name="Holmes C E."/>
            <person name="Gallagher V R."/>
            <person name="Geoghegan L J."/>
        </authorList>
    </citation>
    <scope>NUCLEOTIDE SEQUENCE</scope>
</reference>
<gene>
    <name evidence="1" type="primary">hypothetical protein</name>
</gene>
<dbReference type="EMBL" id="OX380390">
    <property type="protein sequence ID" value="CAI5383878.1"/>
    <property type="molecule type" value="Genomic_RNA"/>
</dbReference>
<sequence length="288" mass="30917">MRMTTDMSRANPASDGCCYLALFQEAFRIDALCHLGLRPSGLRLRCYASQSNWGQLASGRFSLTFGMPASASLNEKFLAHITEVDPSSSLLRARDVLNLLTDDAACGQPGDAIIDLVNQTVPTNSPRAFHSVVREVHYEQLGQMHHRALHALPQLADLASSYSRAHWTHCELLFVPTPSSAGRTLLIDVCSTSSESPPVDHADLMSRGTCSHYVGGGGDRCPPVFSFPVVFAEANTSPLIKPAAIELPRTSVAFVVNAAEIGDNASEGAGEVLLRVIVKGFVRLGGQT</sequence>